<protein>
    <submittedName>
        <fullName evidence="3">Uncharacterized protein</fullName>
    </submittedName>
</protein>
<evidence type="ECO:0000256" key="2">
    <source>
        <dbReference type="SAM" id="SignalP"/>
    </source>
</evidence>
<accession>A0AAW1NIJ3</accession>
<reference evidence="3 4" key="1">
    <citation type="journal article" date="2024" name="BMC Genomics">
        <title>De novo assembly and annotation of Popillia japonica's genome with initial clues to its potential as an invasive pest.</title>
        <authorList>
            <person name="Cucini C."/>
            <person name="Boschi S."/>
            <person name="Funari R."/>
            <person name="Cardaioli E."/>
            <person name="Iannotti N."/>
            <person name="Marturano G."/>
            <person name="Paoli F."/>
            <person name="Bruttini M."/>
            <person name="Carapelli A."/>
            <person name="Frati F."/>
            <person name="Nardi F."/>
        </authorList>
    </citation>
    <scope>NUCLEOTIDE SEQUENCE [LARGE SCALE GENOMIC DNA]</scope>
    <source>
        <strain evidence="3">DMR45628</strain>
    </source>
</reference>
<keyword evidence="4" id="KW-1185">Reference proteome</keyword>
<evidence type="ECO:0000313" key="3">
    <source>
        <dbReference type="EMBL" id="KAK9758525.1"/>
    </source>
</evidence>
<proteinExistence type="predicted"/>
<name>A0AAW1NIJ3_POPJA</name>
<evidence type="ECO:0000313" key="4">
    <source>
        <dbReference type="Proteomes" id="UP001458880"/>
    </source>
</evidence>
<comment type="caution">
    <text evidence="3">The sequence shown here is derived from an EMBL/GenBank/DDBJ whole genome shotgun (WGS) entry which is preliminary data.</text>
</comment>
<dbReference type="Proteomes" id="UP001458880">
    <property type="component" value="Unassembled WGS sequence"/>
</dbReference>
<dbReference type="EMBL" id="JASPKY010000003">
    <property type="protein sequence ID" value="KAK9758525.1"/>
    <property type="molecule type" value="Genomic_DNA"/>
</dbReference>
<organism evidence="3 4">
    <name type="scientific">Popillia japonica</name>
    <name type="common">Japanese beetle</name>
    <dbReference type="NCBI Taxonomy" id="7064"/>
    <lineage>
        <taxon>Eukaryota</taxon>
        <taxon>Metazoa</taxon>
        <taxon>Ecdysozoa</taxon>
        <taxon>Arthropoda</taxon>
        <taxon>Hexapoda</taxon>
        <taxon>Insecta</taxon>
        <taxon>Pterygota</taxon>
        <taxon>Neoptera</taxon>
        <taxon>Endopterygota</taxon>
        <taxon>Coleoptera</taxon>
        <taxon>Polyphaga</taxon>
        <taxon>Scarabaeiformia</taxon>
        <taxon>Scarabaeidae</taxon>
        <taxon>Rutelinae</taxon>
        <taxon>Popillia</taxon>
    </lineage>
</organism>
<keyword evidence="2" id="KW-0732">Signal</keyword>
<evidence type="ECO:0000256" key="1">
    <source>
        <dbReference type="SAM" id="MobiDB-lite"/>
    </source>
</evidence>
<sequence length="181" mass="20357">MLCLCWRVLNWPLLFLPLHALLLISECVCGENYLGLLPNAINLLQTNKEFKLSRVDNKVGPPIHPHVRLPDGLPTLYDESISQPAVVRVKRGNSECQDGGEKWIPPGQRKQDRLPPGLQRKGPCRNRMPPGQKKKKTPNLNGGEFIFPVEDGGSPAQDDQHNVVVYVNNRSVILLNKIYIK</sequence>
<feature type="region of interest" description="Disordered" evidence="1">
    <location>
        <begin position="96"/>
        <end position="141"/>
    </location>
</feature>
<feature type="signal peptide" evidence="2">
    <location>
        <begin position="1"/>
        <end position="30"/>
    </location>
</feature>
<gene>
    <name evidence="3" type="ORF">QE152_g425</name>
</gene>
<feature type="chain" id="PRO_5043609688" evidence="2">
    <location>
        <begin position="31"/>
        <end position="181"/>
    </location>
</feature>
<dbReference type="AlphaFoldDB" id="A0AAW1NIJ3"/>